<reference evidence="3" key="2">
    <citation type="submission" date="2013-07" db="EMBL/GenBank/DDBJ databases">
        <authorList>
            <consortium name="The Broad Institute Genome Sequencing Platform"/>
            <person name="Cuomo C."/>
            <person name="Litvintseva A."/>
            <person name="Chen Y."/>
            <person name="Heitman J."/>
            <person name="Sun S."/>
            <person name="Springer D."/>
            <person name="Dromer F."/>
            <person name="Young S.K."/>
            <person name="Zeng Q."/>
            <person name="Gargeya S."/>
            <person name="Fitzgerald M."/>
            <person name="Abouelleil A."/>
            <person name="Alvarado L."/>
            <person name="Berlin A.M."/>
            <person name="Chapman S.B."/>
            <person name="Dewar J."/>
            <person name="Goldberg J."/>
            <person name="Griggs A."/>
            <person name="Gujja S."/>
            <person name="Hansen M."/>
            <person name="Howarth C."/>
            <person name="Imamovic A."/>
            <person name="Larimer J."/>
            <person name="McCowan C."/>
            <person name="Murphy C."/>
            <person name="Pearson M."/>
            <person name="Priest M."/>
            <person name="Roberts A."/>
            <person name="Saif S."/>
            <person name="Shea T."/>
            <person name="Sykes S."/>
            <person name="Wortman J."/>
            <person name="Nusbaum C."/>
            <person name="Birren B."/>
        </authorList>
    </citation>
    <scope>NUCLEOTIDE SEQUENCE</scope>
    <source>
        <strain evidence="3">CBS 10737</strain>
    </source>
</reference>
<protein>
    <submittedName>
        <fullName evidence="2">Uncharacterized protein</fullName>
    </submittedName>
</protein>
<evidence type="ECO:0000256" key="1">
    <source>
        <dbReference type="SAM" id="MobiDB-lite"/>
    </source>
</evidence>
<keyword evidence="4" id="KW-1185">Reference proteome</keyword>
<dbReference type="EMBL" id="CP144529">
    <property type="protein sequence ID" value="WWC73800.1"/>
    <property type="molecule type" value="Genomic_DNA"/>
</dbReference>
<dbReference type="KEGG" id="kpin:30174474"/>
<dbReference type="EMBL" id="KI894014">
    <property type="protein sequence ID" value="OCF48237.1"/>
    <property type="molecule type" value="Genomic_DNA"/>
</dbReference>
<accession>A0A1B9HY91</accession>
<feature type="region of interest" description="Disordered" evidence="1">
    <location>
        <begin position="30"/>
        <end position="53"/>
    </location>
</feature>
<evidence type="ECO:0000313" key="2">
    <source>
        <dbReference type="EMBL" id="OCF48237.1"/>
    </source>
</evidence>
<reference evidence="3" key="4">
    <citation type="submission" date="2024-02" db="EMBL/GenBank/DDBJ databases">
        <title>Comparative genomics of Cryptococcus and Kwoniella reveals pathogenesis evolution and contrasting modes of karyotype evolution via chromosome fusion or intercentromeric recombination.</title>
        <authorList>
            <person name="Coelho M.A."/>
            <person name="David-Palma M."/>
            <person name="Shea T."/>
            <person name="Bowers K."/>
            <person name="McGinley-Smith S."/>
            <person name="Mohammad A.W."/>
            <person name="Gnirke A."/>
            <person name="Yurkov A.M."/>
            <person name="Nowrousian M."/>
            <person name="Sun S."/>
            <person name="Cuomo C.A."/>
            <person name="Heitman J."/>
        </authorList>
    </citation>
    <scope>NUCLEOTIDE SEQUENCE</scope>
    <source>
        <strain evidence="3">CBS 10737</strain>
    </source>
</reference>
<reference evidence="2" key="1">
    <citation type="submission" date="2013-07" db="EMBL/GenBank/DDBJ databases">
        <title>The Genome Sequence of Cryptococcus pinus CBS10737.</title>
        <authorList>
            <consortium name="The Broad Institute Genome Sequencing Platform"/>
            <person name="Cuomo C."/>
            <person name="Litvintseva A."/>
            <person name="Chen Y."/>
            <person name="Heitman J."/>
            <person name="Sun S."/>
            <person name="Springer D."/>
            <person name="Dromer F."/>
            <person name="Young S.K."/>
            <person name="Zeng Q."/>
            <person name="Gargeya S."/>
            <person name="Fitzgerald M."/>
            <person name="Abouelleil A."/>
            <person name="Alvarado L."/>
            <person name="Berlin A.M."/>
            <person name="Chapman S.B."/>
            <person name="Dewar J."/>
            <person name="Goldberg J."/>
            <person name="Griggs A."/>
            <person name="Gujja S."/>
            <person name="Hansen M."/>
            <person name="Howarth C."/>
            <person name="Imamovic A."/>
            <person name="Larimer J."/>
            <person name="McCowan C."/>
            <person name="Murphy C."/>
            <person name="Pearson M."/>
            <person name="Priest M."/>
            <person name="Roberts A."/>
            <person name="Saif S."/>
            <person name="Shea T."/>
            <person name="Sykes S."/>
            <person name="Wortman J."/>
            <person name="Nusbaum C."/>
            <person name="Birren B."/>
        </authorList>
    </citation>
    <scope>NUCLEOTIDE SEQUENCE [LARGE SCALE GENOMIC DNA]</scope>
    <source>
        <strain evidence="2">CBS 10737</strain>
    </source>
</reference>
<dbReference type="Proteomes" id="UP000094020">
    <property type="component" value="Chromosome 11"/>
</dbReference>
<organism evidence="2">
    <name type="scientific">Kwoniella pini CBS 10737</name>
    <dbReference type="NCBI Taxonomy" id="1296096"/>
    <lineage>
        <taxon>Eukaryota</taxon>
        <taxon>Fungi</taxon>
        <taxon>Dikarya</taxon>
        <taxon>Basidiomycota</taxon>
        <taxon>Agaricomycotina</taxon>
        <taxon>Tremellomycetes</taxon>
        <taxon>Tremellales</taxon>
        <taxon>Cryptococcaceae</taxon>
        <taxon>Kwoniella</taxon>
    </lineage>
</organism>
<sequence length="157" mass="16948">MLYALVFLILIIAIVLIWLVRVTIAANQRRQSRKQSSSSLPSHMQDISHRPTLAETAEDVVDRVGRGSRARLPQHESVYQSRYCGNRTGAVNRVTSDNASVTSLPAYGAASLPVPPAAVYDPTNVRPGGPTGVIPPSYADIAPPKYSATTTRPEVIV</sequence>
<dbReference type="OrthoDB" id="2563118at2759"/>
<proteinExistence type="predicted"/>
<dbReference type="GeneID" id="30174474"/>
<dbReference type="RefSeq" id="XP_019009456.1">
    <property type="nucleotide sequence ID" value="XM_019157816.1"/>
</dbReference>
<evidence type="ECO:0000313" key="3">
    <source>
        <dbReference type="EMBL" id="WWC73800.1"/>
    </source>
</evidence>
<gene>
    <name evidence="2" type="ORF">I206_06105</name>
    <name evidence="3" type="ORF">I206_107772</name>
</gene>
<evidence type="ECO:0000313" key="4">
    <source>
        <dbReference type="Proteomes" id="UP000094020"/>
    </source>
</evidence>
<dbReference type="AlphaFoldDB" id="A0A1B9HY91"/>
<name>A0A1B9HY91_9TREE</name>
<reference evidence="2" key="3">
    <citation type="submission" date="2016-07" db="EMBL/GenBank/DDBJ databases">
        <title>Evolution of pathogenesis and genome organization in the Tremellales.</title>
        <authorList>
            <person name="Cuomo C."/>
            <person name="Litvintseva A."/>
            <person name="Heitman J."/>
            <person name="Chen Y."/>
            <person name="Sun S."/>
            <person name="Springer D."/>
            <person name="Dromer F."/>
            <person name="Young S."/>
            <person name="Zeng Q."/>
            <person name="Chapman S."/>
            <person name="Gujja S."/>
            <person name="Saif S."/>
            <person name="Birren B."/>
        </authorList>
    </citation>
    <scope>NUCLEOTIDE SEQUENCE</scope>
    <source>
        <strain evidence="2">CBS 10737</strain>
    </source>
</reference>